<evidence type="ECO:0000256" key="2">
    <source>
        <dbReference type="ARBA" id="ARBA00022729"/>
    </source>
</evidence>
<dbReference type="PROSITE" id="PS51762">
    <property type="entry name" value="GH16_2"/>
    <property type="match status" value="1"/>
</dbReference>
<dbReference type="SUPFAM" id="SSF49899">
    <property type="entry name" value="Concanavalin A-like lectins/glucanases"/>
    <property type="match status" value="1"/>
</dbReference>
<gene>
    <name evidence="6" type="ORF">BARVI_08500</name>
</gene>
<protein>
    <submittedName>
        <fullName evidence="6">Glycoside hydrolase</fullName>
    </submittedName>
</protein>
<dbReference type="STRING" id="880074.BARVI_08500"/>
<name>W0EUM5_9BACT</name>
<dbReference type="HOGENOM" id="CLU_653238_0_0_10"/>
<dbReference type="InterPro" id="IPR050546">
    <property type="entry name" value="Glycosyl_Hydrlase_16"/>
</dbReference>
<evidence type="ECO:0000313" key="6">
    <source>
        <dbReference type="EMBL" id="AHF12786.1"/>
    </source>
</evidence>
<dbReference type="Proteomes" id="UP000018901">
    <property type="component" value="Chromosome"/>
</dbReference>
<dbReference type="CDD" id="cd08023">
    <property type="entry name" value="GH16_laminarinase_like"/>
    <property type="match status" value="1"/>
</dbReference>
<proteinExistence type="inferred from homology"/>
<dbReference type="Pfam" id="PF00722">
    <property type="entry name" value="Glyco_hydro_16"/>
    <property type="match status" value="1"/>
</dbReference>
<dbReference type="eggNOG" id="COG5295">
    <property type="taxonomic scope" value="Bacteria"/>
</dbReference>
<dbReference type="KEGG" id="bvs:BARVI_08500"/>
<dbReference type="PANTHER" id="PTHR10963">
    <property type="entry name" value="GLYCOSYL HYDROLASE-RELATED"/>
    <property type="match status" value="1"/>
</dbReference>
<dbReference type="GO" id="GO:0004553">
    <property type="term" value="F:hydrolase activity, hydrolyzing O-glycosyl compounds"/>
    <property type="evidence" value="ECO:0007669"/>
    <property type="project" value="InterPro"/>
</dbReference>
<dbReference type="eggNOG" id="COG2273">
    <property type="taxonomic scope" value="Bacteria"/>
</dbReference>
<keyword evidence="2" id="KW-0732">Signal</keyword>
<dbReference type="PANTHER" id="PTHR10963:SF55">
    <property type="entry name" value="GLYCOSIDE HYDROLASE FAMILY 16 PROTEIN"/>
    <property type="match status" value="1"/>
</dbReference>
<dbReference type="GO" id="GO:0005975">
    <property type="term" value="P:carbohydrate metabolic process"/>
    <property type="evidence" value="ECO:0007669"/>
    <property type="project" value="InterPro"/>
</dbReference>
<evidence type="ECO:0000259" key="5">
    <source>
        <dbReference type="PROSITE" id="PS51762"/>
    </source>
</evidence>
<evidence type="ECO:0000256" key="4">
    <source>
        <dbReference type="ARBA" id="ARBA00023295"/>
    </source>
</evidence>
<evidence type="ECO:0000256" key="1">
    <source>
        <dbReference type="ARBA" id="ARBA00006865"/>
    </source>
</evidence>
<dbReference type="EMBL" id="CP007034">
    <property type="protein sequence ID" value="AHF12786.1"/>
    <property type="molecule type" value="Genomic_DNA"/>
</dbReference>
<dbReference type="InterPro" id="IPR008263">
    <property type="entry name" value="GH16_AS"/>
</dbReference>
<keyword evidence="4" id="KW-0326">Glycosidase</keyword>
<dbReference type="PROSITE" id="PS01034">
    <property type="entry name" value="GH16_1"/>
    <property type="match status" value="1"/>
</dbReference>
<comment type="similarity">
    <text evidence="1">Belongs to the glycosyl hydrolase 16 family.</text>
</comment>
<evidence type="ECO:0000256" key="3">
    <source>
        <dbReference type="ARBA" id="ARBA00022801"/>
    </source>
</evidence>
<accession>W0EUM5</accession>
<reference evidence="6 7" key="1">
    <citation type="submission" date="2013-12" db="EMBL/GenBank/DDBJ databases">
        <authorList>
            <consortium name="DOE Joint Genome Institute"/>
            <person name="Eisen J."/>
            <person name="Huntemann M."/>
            <person name="Han J."/>
            <person name="Chen A."/>
            <person name="Kyrpides N."/>
            <person name="Mavromatis K."/>
            <person name="Markowitz V."/>
            <person name="Palaniappan K."/>
            <person name="Ivanova N."/>
            <person name="Schaumberg A."/>
            <person name="Pati A."/>
            <person name="Liolios K."/>
            <person name="Nordberg H.P."/>
            <person name="Cantor M.N."/>
            <person name="Hua S.X."/>
            <person name="Woyke T."/>
        </authorList>
    </citation>
    <scope>NUCLEOTIDE SEQUENCE [LARGE SCALE GENOMIC DNA]</scope>
    <source>
        <strain evidence="7">DSM 18177</strain>
    </source>
</reference>
<sequence>MNTRILLTIGLLSILSVFCYGQSGFPYQAVLRDDIGSTINNREISIRFSIYQGDEASPVYQEEHETTTSASGQFAVEIGSGQSLLGDFQSIDWSHPSTSIQVEVNQGSGYTLMGRQELLSVPYAQYADLSGGLQNFTEGGKNYQLTVDDLGNLQVVEIPEGYTKLVFQDEFNGTGLPDESKWGYEVGYLRNHEMQYYTEKRVENVFQKDGVLHIRCINEDTIKNEQGEILNENITDGKKYYITSGSITTEGKHDWTYCRVEARLKVPLGSGTWSAIWMMPSENTYGYWPRSGEIDIMEYIGNTADKYNCATHFYSGDKGSNKSVENVEDWHIIAFEWHEDRMEWYIDGRMYYRTLNPKTNWGDWPFDQPFYLILNFAFGGGWGGQDGFDVGILPTDYQVDYVRIFQ</sequence>
<keyword evidence="7" id="KW-1185">Reference proteome</keyword>
<evidence type="ECO:0000313" key="7">
    <source>
        <dbReference type="Proteomes" id="UP000018901"/>
    </source>
</evidence>
<dbReference type="OrthoDB" id="9809583at2"/>
<dbReference type="InterPro" id="IPR000757">
    <property type="entry name" value="Beta-glucanase-like"/>
</dbReference>
<organism evidence="6 7">
    <name type="scientific">Barnesiella viscericola DSM 18177</name>
    <dbReference type="NCBI Taxonomy" id="880074"/>
    <lineage>
        <taxon>Bacteria</taxon>
        <taxon>Pseudomonadati</taxon>
        <taxon>Bacteroidota</taxon>
        <taxon>Bacteroidia</taxon>
        <taxon>Bacteroidales</taxon>
        <taxon>Barnesiellaceae</taxon>
        <taxon>Barnesiella</taxon>
    </lineage>
</organism>
<feature type="domain" description="GH16" evidence="5">
    <location>
        <begin position="91"/>
        <end position="406"/>
    </location>
</feature>
<dbReference type="RefSeq" id="WP_025278774.1">
    <property type="nucleotide sequence ID" value="NZ_CP007034.1"/>
</dbReference>
<dbReference type="InterPro" id="IPR013320">
    <property type="entry name" value="ConA-like_dom_sf"/>
</dbReference>
<dbReference type="AlphaFoldDB" id="W0EUM5"/>
<dbReference type="GeneID" id="90530346"/>
<dbReference type="Gene3D" id="2.60.120.200">
    <property type="match status" value="1"/>
</dbReference>
<keyword evidence="3 6" id="KW-0378">Hydrolase</keyword>